<dbReference type="PROSITE" id="PS51450">
    <property type="entry name" value="LRR"/>
    <property type="match status" value="2"/>
</dbReference>
<evidence type="ECO:0000256" key="6">
    <source>
        <dbReference type="ARBA" id="ARBA00023212"/>
    </source>
</evidence>
<evidence type="ECO:0000256" key="2">
    <source>
        <dbReference type="ARBA" id="ARBA00022490"/>
    </source>
</evidence>
<keyword evidence="6" id="KW-0206">Cytoskeleton</keyword>
<proteinExistence type="inferred from homology"/>
<feature type="domain" description="U2A'/phosphoprotein 32 family A C-terminal" evidence="9">
    <location>
        <begin position="124"/>
        <end position="142"/>
    </location>
</feature>
<dbReference type="Pfam" id="PF14580">
    <property type="entry name" value="LRR_9"/>
    <property type="match status" value="1"/>
</dbReference>
<evidence type="ECO:0000313" key="10">
    <source>
        <dbReference type="Proteomes" id="UP000695026"/>
    </source>
</evidence>
<evidence type="ECO:0000256" key="1">
    <source>
        <dbReference type="ARBA" id="ARBA00004300"/>
    </source>
</evidence>
<keyword evidence="4" id="KW-0677">Repeat</keyword>
<dbReference type="InterPro" id="IPR003603">
    <property type="entry name" value="U2A'_phosphoprotein32A_C"/>
</dbReference>
<comment type="subcellular location">
    <subcellularLocation>
        <location evidence="1">Cytoplasm</location>
        <location evidence="1">Cytoskeleton</location>
        <location evidence="1">Microtubule organizing center</location>
        <location evidence="1">Centrosome</location>
    </subcellularLocation>
</comment>
<evidence type="ECO:0000256" key="3">
    <source>
        <dbReference type="ARBA" id="ARBA00022614"/>
    </source>
</evidence>
<evidence type="ECO:0000259" key="9">
    <source>
        <dbReference type="SMART" id="SM00446"/>
    </source>
</evidence>
<keyword evidence="2" id="KW-0963">Cytoplasm</keyword>
<accession>A0A9F2RB00</accession>
<comment type="similarity">
    <text evidence="7">Belongs to the CEP72 family.</text>
</comment>
<dbReference type="AlphaFoldDB" id="A0A9F2RB00"/>
<evidence type="ECO:0000256" key="5">
    <source>
        <dbReference type="ARBA" id="ARBA00023054"/>
    </source>
</evidence>
<gene>
    <name evidence="11" type="primary">LOC103058731</name>
</gene>
<dbReference type="SMART" id="SM00446">
    <property type="entry name" value="LRRcap"/>
    <property type="match status" value="1"/>
</dbReference>
<keyword evidence="3" id="KW-0433">Leucine-rich repeat</keyword>
<keyword evidence="5" id="KW-0175">Coiled coil</keyword>
<dbReference type="InterPro" id="IPR055320">
    <property type="entry name" value="CEP72-like"/>
</dbReference>
<reference evidence="11" key="1">
    <citation type="submission" date="2025-08" db="UniProtKB">
        <authorList>
            <consortium name="RefSeq"/>
        </authorList>
    </citation>
    <scope>IDENTIFICATION</scope>
    <source>
        <tissue evidence="11">Liver</tissue>
    </source>
</reference>
<dbReference type="SUPFAM" id="SSF52058">
    <property type="entry name" value="L domain-like"/>
    <property type="match status" value="1"/>
</dbReference>
<organism evidence="10 11">
    <name type="scientific">Python bivittatus</name>
    <name type="common">Burmese python</name>
    <name type="synonym">Python molurus bivittatus</name>
    <dbReference type="NCBI Taxonomy" id="176946"/>
    <lineage>
        <taxon>Eukaryota</taxon>
        <taxon>Metazoa</taxon>
        <taxon>Chordata</taxon>
        <taxon>Craniata</taxon>
        <taxon>Vertebrata</taxon>
        <taxon>Euteleostomi</taxon>
        <taxon>Lepidosauria</taxon>
        <taxon>Squamata</taxon>
        <taxon>Bifurcata</taxon>
        <taxon>Unidentata</taxon>
        <taxon>Episquamata</taxon>
        <taxon>Toxicofera</taxon>
        <taxon>Serpentes</taxon>
        <taxon>Henophidia</taxon>
        <taxon>Pythonidae</taxon>
        <taxon>Python</taxon>
    </lineage>
</organism>
<evidence type="ECO:0000313" key="11">
    <source>
        <dbReference type="RefSeq" id="XP_007442306.2"/>
    </source>
</evidence>
<dbReference type="RefSeq" id="XP_007442306.2">
    <property type="nucleotide sequence ID" value="XM_007442244.3"/>
</dbReference>
<evidence type="ECO:0000256" key="8">
    <source>
        <dbReference type="ARBA" id="ARBA00070210"/>
    </source>
</evidence>
<dbReference type="Proteomes" id="UP000695026">
    <property type="component" value="Unplaced"/>
</dbReference>
<dbReference type="InterPro" id="IPR001611">
    <property type="entry name" value="Leu-rich_rpt"/>
</dbReference>
<evidence type="ECO:0000256" key="7">
    <source>
        <dbReference type="ARBA" id="ARBA00061023"/>
    </source>
</evidence>
<protein>
    <recommendedName>
        <fullName evidence="8">Centrosomal protein of 72 kDa</fullName>
    </recommendedName>
</protein>
<evidence type="ECO:0000256" key="4">
    <source>
        <dbReference type="ARBA" id="ARBA00022737"/>
    </source>
</evidence>
<keyword evidence="10" id="KW-1185">Reference proteome</keyword>
<name>A0A9F2RB00_PYTBI</name>
<sequence>MYGVHSNYLKTTAAVGVWLTEEDVRERVNLRRQNLADVRSLSLPGTYEKITHLGNSLKKFVCLKYLDLSRNALTTLEGLQHLTYLEKLNLYFNHISSLSEVLRLYSLTALQDVDLRLNPVVKNESDYRLFVVHMLPKLRRLDDCPVRESERKASLLHFTSDHAYKFKKSSILARGIEPGRSVLPRVEYINSMSKKCLAMDEDDEAVLNVIAKCEWDLRKHAGITGSSKKDPKVELHNLKSIYEMKENAKKKWKSEFSLPQFLLLQKKWKQEHLFQNTLSENRNTLKGRTTDKGMNESLIISQKLAGPDQKASESKEQRFNCRGVTYSFHPASGPPELLHLWFVMPQTYCRRNKLLSAS</sequence>
<dbReference type="GeneID" id="103058731"/>
<dbReference type="FunFam" id="3.80.10.10:FF:000489">
    <property type="entry name" value="Centrosomal protein of 72 kDa"/>
    <property type="match status" value="1"/>
</dbReference>
<dbReference type="KEGG" id="pbi:103058731"/>
<dbReference type="OrthoDB" id="676979at2759"/>
<dbReference type="GO" id="GO:0034451">
    <property type="term" value="C:centriolar satellite"/>
    <property type="evidence" value="ECO:0007669"/>
    <property type="project" value="UniProtKB-ARBA"/>
</dbReference>
<dbReference type="Gene3D" id="3.80.10.10">
    <property type="entry name" value="Ribonuclease Inhibitor"/>
    <property type="match status" value="1"/>
</dbReference>
<dbReference type="PANTHER" id="PTHR23311:SF7">
    <property type="entry name" value="CENTROSOMAL PROTEIN OF 72 KDA"/>
    <property type="match status" value="1"/>
</dbReference>
<dbReference type="InterPro" id="IPR032675">
    <property type="entry name" value="LRR_dom_sf"/>
</dbReference>
<dbReference type="PANTHER" id="PTHR23311">
    <property type="entry name" value="HEAT SHOCK REGULATED 2"/>
    <property type="match status" value="1"/>
</dbReference>